<dbReference type="GO" id="GO:0005524">
    <property type="term" value="F:ATP binding"/>
    <property type="evidence" value="ECO:0007669"/>
    <property type="project" value="UniProtKB-KW"/>
</dbReference>
<dbReference type="Pfam" id="PF00512">
    <property type="entry name" value="HisKA"/>
    <property type="match status" value="1"/>
</dbReference>
<dbReference type="PRINTS" id="PR00344">
    <property type="entry name" value="BCTRLSENSOR"/>
</dbReference>
<evidence type="ECO:0000256" key="5">
    <source>
        <dbReference type="ARBA" id="ARBA00022777"/>
    </source>
</evidence>
<evidence type="ECO:0000259" key="7">
    <source>
        <dbReference type="PROSITE" id="PS50109"/>
    </source>
</evidence>
<dbReference type="InterPro" id="IPR001789">
    <property type="entry name" value="Sig_transdc_resp-reg_receiver"/>
</dbReference>
<name>A0ABU5I9P3_9BURK</name>
<dbReference type="SMART" id="SM00387">
    <property type="entry name" value="HATPase_c"/>
    <property type="match status" value="1"/>
</dbReference>
<dbReference type="InterPro" id="IPR004358">
    <property type="entry name" value="Sig_transdc_His_kin-like_C"/>
</dbReference>
<dbReference type="Gene3D" id="1.10.287.130">
    <property type="match status" value="1"/>
</dbReference>
<feature type="modified residue" description="4-aspartylphosphate" evidence="6">
    <location>
        <position position="56"/>
    </location>
</feature>
<dbReference type="SUPFAM" id="SSF52172">
    <property type="entry name" value="CheY-like"/>
    <property type="match status" value="1"/>
</dbReference>
<keyword evidence="3 6" id="KW-0597">Phosphoprotein</keyword>
<feature type="domain" description="Histidine kinase" evidence="7">
    <location>
        <begin position="160"/>
        <end position="372"/>
    </location>
</feature>
<dbReference type="EMBL" id="JAXOJX010000004">
    <property type="protein sequence ID" value="MDZ5455822.1"/>
    <property type="molecule type" value="Genomic_DNA"/>
</dbReference>
<dbReference type="SMART" id="SM00448">
    <property type="entry name" value="REC"/>
    <property type="match status" value="1"/>
</dbReference>
<organism evidence="9 10">
    <name type="scientific">Azohydromonas lata</name>
    <dbReference type="NCBI Taxonomy" id="45677"/>
    <lineage>
        <taxon>Bacteria</taxon>
        <taxon>Pseudomonadati</taxon>
        <taxon>Pseudomonadota</taxon>
        <taxon>Betaproteobacteria</taxon>
        <taxon>Burkholderiales</taxon>
        <taxon>Sphaerotilaceae</taxon>
        <taxon>Azohydromonas</taxon>
    </lineage>
</organism>
<evidence type="ECO:0000256" key="6">
    <source>
        <dbReference type="PROSITE-ProRule" id="PRU00169"/>
    </source>
</evidence>
<gene>
    <name evidence="9" type="ORF">SM757_04485</name>
</gene>
<comment type="catalytic activity">
    <reaction evidence="1">
        <text>ATP + protein L-histidine = ADP + protein N-phospho-L-histidine.</text>
        <dbReference type="EC" id="2.7.13.3"/>
    </reaction>
</comment>
<dbReference type="InterPro" id="IPR003661">
    <property type="entry name" value="HisK_dim/P_dom"/>
</dbReference>
<keyword evidence="5" id="KW-0418">Kinase</keyword>
<accession>A0ABU5I9P3</accession>
<dbReference type="RefSeq" id="WP_322464511.1">
    <property type="nucleotide sequence ID" value="NZ_JAXOJX010000004.1"/>
</dbReference>
<evidence type="ECO:0000256" key="1">
    <source>
        <dbReference type="ARBA" id="ARBA00000085"/>
    </source>
</evidence>
<dbReference type="EC" id="2.7.13.3" evidence="2"/>
<protein>
    <recommendedName>
        <fullName evidence="2">histidine kinase</fullName>
        <ecNumber evidence="2">2.7.13.3</ecNumber>
    </recommendedName>
</protein>
<evidence type="ECO:0000313" key="10">
    <source>
        <dbReference type="Proteomes" id="UP001293718"/>
    </source>
</evidence>
<keyword evidence="4" id="KW-0808">Transferase</keyword>
<dbReference type="Pfam" id="PF02518">
    <property type="entry name" value="HATPase_c"/>
    <property type="match status" value="1"/>
</dbReference>
<dbReference type="InterPro" id="IPR003594">
    <property type="entry name" value="HATPase_dom"/>
</dbReference>
<dbReference type="Gene3D" id="3.30.565.10">
    <property type="entry name" value="Histidine kinase-like ATPase, C-terminal domain"/>
    <property type="match status" value="1"/>
</dbReference>
<dbReference type="InterPro" id="IPR050351">
    <property type="entry name" value="BphY/WalK/GraS-like"/>
</dbReference>
<dbReference type="CDD" id="cd00082">
    <property type="entry name" value="HisKA"/>
    <property type="match status" value="1"/>
</dbReference>
<dbReference type="SMART" id="SM00388">
    <property type="entry name" value="HisKA"/>
    <property type="match status" value="1"/>
</dbReference>
<dbReference type="CDD" id="cd00156">
    <property type="entry name" value="REC"/>
    <property type="match status" value="1"/>
</dbReference>
<sequence>MSDTPPAVLIVDDTAANRRLYEVVLRGTGAMLVHAASAEEAMRRCAEQDYAVILLDVHLGEASGFDVARQLRESALQVQAPIVFISAVFTHDSDVFKGYQLGAVDYILSPVVPQILRAKVEGFLALYRLRQQAQAQAAAIERAYDELHQAHADLERFSYSLSHDLRTPLGHMLGFGQLLQQRQASALDEQGRAWLQHMMDAGQRMTGIIDDMLVLARLSHQELQRADVDLSAIAAELAASLSAGQPQRQVRWEIAPGLRAHCDARLLRLALANLLSNAFKYSAGQPQAVIELQRVDDVPTFCVSDNGAGFDAVAAGTRLFQPFQRFHDRRFEGSGVGLSVVHQVVRRHGGSVRAESAPGQGARFFFTLPAPAGGTEPA</sequence>
<feature type="domain" description="Response regulatory" evidence="8">
    <location>
        <begin position="7"/>
        <end position="124"/>
    </location>
</feature>
<evidence type="ECO:0000313" key="9">
    <source>
        <dbReference type="EMBL" id="MDZ5455822.1"/>
    </source>
</evidence>
<proteinExistence type="predicted"/>
<evidence type="ECO:0000256" key="2">
    <source>
        <dbReference type="ARBA" id="ARBA00012438"/>
    </source>
</evidence>
<dbReference type="PROSITE" id="PS50110">
    <property type="entry name" value="RESPONSE_REGULATORY"/>
    <property type="match status" value="1"/>
</dbReference>
<evidence type="ECO:0000259" key="8">
    <source>
        <dbReference type="PROSITE" id="PS50110"/>
    </source>
</evidence>
<comment type="caution">
    <text evidence="9">The sequence shown here is derived from an EMBL/GenBank/DDBJ whole genome shotgun (WGS) entry which is preliminary data.</text>
</comment>
<keyword evidence="10" id="KW-1185">Reference proteome</keyword>
<dbReference type="Pfam" id="PF00072">
    <property type="entry name" value="Response_reg"/>
    <property type="match status" value="1"/>
</dbReference>
<evidence type="ECO:0000256" key="4">
    <source>
        <dbReference type="ARBA" id="ARBA00022679"/>
    </source>
</evidence>
<evidence type="ECO:0000256" key="3">
    <source>
        <dbReference type="ARBA" id="ARBA00022553"/>
    </source>
</evidence>
<dbReference type="SUPFAM" id="SSF55874">
    <property type="entry name" value="ATPase domain of HSP90 chaperone/DNA topoisomerase II/histidine kinase"/>
    <property type="match status" value="1"/>
</dbReference>
<dbReference type="Gene3D" id="3.40.50.2300">
    <property type="match status" value="1"/>
</dbReference>
<dbReference type="Proteomes" id="UP001293718">
    <property type="component" value="Unassembled WGS sequence"/>
</dbReference>
<dbReference type="PANTHER" id="PTHR42878">
    <property type="entry name" value="TWO-COMPONENT HISTIDINE KINASE"/>
    <property type="match status" value="1"/>
</dbReference>
<keyword evidence="9" id="KW-0067">ATP-binding</keyword>
<dbReference type="InterPro" id="IPR005467">
    <property type="entry name" value="His_kinase_dom"/>
</dbReference>
<reference evidence="9 10" key="1">
    <citation type="submission" date="2023-11" db="EMBL/GenBank/DDBJ databases">
        <title>Draft genome of Azohydromonas lata strain H1 (DSM1123), a polyhydroxyalkanoate producer.</title>
        <authorList>
            <person name="Traversa D."/>
            <person name="D'Addabbo P."/>
            <person name="Pazzani C."/>
            <person name="Manzari C."/>
            <person name="Chiara M."/>
            <person name="Scrascia M."/>
        </authorList>
    </citation>
    <scope>NUCLEOTIDE SEQUENCE [LARGE SCALE GENOMIC DNA]</scope>
    <source>
        <strain evidence="9 10">H1</strain>
    </source>
</reference>
<dbReference type="PROSITE" id="PS50109">
    <property type="entry name" value="HIS_KIN"/>
    <property type="match status" value="1"/>
</dbReference>
<dbReference type="InterPro" id="IPR011006">
    <property type="entry name" value="CheY-like_superfamily"/>
</dbReference>
<dbReference type="PANTHER" id="PTHR42878:SF15">
    <property type="entry name" value="BACTERIOPHYTOCHROME"/>
    <property type="match status" value="1"/>
</dbReference>
<dbReference type="InterPro" id="IPR036890">
    <property type="entry name" value="HATPase_C_sf"/>
</dbReference>
<keyword evidence="9" id="KW-0547">Nucleotide-binding</keyword>